<dbReference type="PANTHER" id="PTHR30576">
    <property type="entry name" value="COLANIC BIOSYNTHESIS UDP-GLUCOSE LIPID CARRIER TRANSFERASE"/>
    <property type="match status" value="1"/>
</dbReference>
<keyword evidence="4 8" id="KW-0812">Transmembrane</keyword>
<feature type="transmembrane region" description="Helical" evidence="8">
    <location>
        <begin position="114"/>
        <end position="131"/>
    </location>
</feature>
<evidence type="ECO:0000313" key="11">
    <source>
        <dbReference type="Proteomes" id="UP000679335"/>
    </source>
</evidence>
<feature type="transmembrane region" description="Helical" evidence="8">
    <location>
        <begin position="38"/>
        <end position="56"/>
    </location>
</feature>
<organism evidence="10 11">
    <name type="scientific">Cellulomonas dongxiuzhuiae</name>
    <dbReference type="NCBI Taxonomy" id="2819979"/>
    <lineage>
        <taxon>Bacteria</taxon>
        <taxon>Bacillati</taxon>
        <taxon>Actinomycetota</taxon>
        <taxon>Actinomycetes</taxon>
        <taxon>Micrococcales</taxon>
        <taxon>Cellulomonadaceae</taxon>
        <taxon>Cellulomonas</taxon>
    </lineage>
</organism>
<reference evidence="10 11" key="1">
    <citation type="submission" date="2021-05" db="EMBL/GenBank/DDBJ databases">
        <title>Novel species in genus Cellulomonas.</title>
        <authorList>
            <person name="Zhang G."/>
        </authorList>
    </citation>
    <scope>NUCLEOTIDE SEQUENCE [LARGE SCALE GENOMIC DNA]</scope>
    <source>
        <strain evidence="11">zg-ZUI157</strain>
    </source>
</reference>
<dbReference type="NCBIfam" id="TIGR03025">
    <property type="entry name" value="EPS_sugtrans"/>
    <property type="match status" value="1"/>
</dbReference>
<feature type="region of interest" description="Disordered" evidence="7">
    <location>
        <begin position="1"/>
        <end position="23"/>
    </location>
</feature>
<evidence type="ECO:0000259" key="9">
    <source>
        <dbReference type="Pfam" id="PF02397"/>
    </source>
</evidence>
<dbReference type="GO" id="GO:0016740">
    <property type="term" value="F:transferase activity"/>
    <property type="evidence" value="ECO:0007669"/>
    <property type="project" value="UniProtKB-KW"/>
</dbReference>
<keyword evidence="11" id="KW-1185">Reference proteome</keyword>
<keyword evidence="3 10" id="KW-0808">Transferase</keyword>
<feature type="transmembrane region" description="Helical" evidence="8">
    <location>
        <begin position="308"/>
        <end position="332"/>
    </location>
</feature>
<evidence type="ECO:0000256" key="7">
    <source>
        <dbReference type="SAM" id="MobiDB-lite"/>
    </source>
</evidence>
<evidence type="ECO:0000313" key="10">
    <source>
        <dbReference type="EMBL" id="QWC17729.1"/>
    </source>
</evidence>
<dbReference type="InterPro" id="IPR003362">
    <property type="entry name" value="Bact_transf"/>
</dbReference>
<dbReference type="EMBL" id="CP076023">
    <property type="protein sequence ID" value="QWC17729.1"/>
    <property type="molecule type" value="Genomic_DNA"/>
</dbReference>
<keyword evidence="5 8" id="KW-1133">Transmembrane helix</keyword>
<feature type="transmembrane region" description="Helical" evidence="8">
    <location>
        <begin position="137"/>
        <end position="156"/>
    </location>
</feature>
<accession>A0ABX8GNF6</accession>
<dbReference type="Proteomes" id="UP000679335">
    <property type="component" value="Chromosome"/>
</dbReference>
<dbReference type="Pfam" id="PF13727">
    <property type="entry name" value="CoA_binding_3"/>
    <property type="match status" value="1"/>
</dbReference>
<evidence type="ECO:0000256" key="5">
    <source>
        <dbReference type="ARBA" id="ARBA00022989"/>
    </source>
</evidence>
<evidence type="ECO:0000256" key="3">
    <source>
        <dbReference type="ARBA" id="ARBA00022679"/>
    </source>
</evidence>
<evidence type="ECO:0000256" key="4">
    <source>
        <dbReference type="ARBA" id="ARBA00022692"/>
    </source>
</evidence>
<sequence length="501" mass="54178">MTSTTRDGAVTTGHQQPPGALRDIPRDTSWVAAHANRVAITDVAAVAVAVGVAYAVRFPLDEGPVLVSGEFSPSYLAVSVTLLLAWFTVLTVGRTRDRRLMGAGPAEFSRVFEVTWHLFAGVAVVAFLFRMEIGRGYLGIAAPLGLVLLLLSRAAWRKRLHRRRDAGMDRHPVLVIGPWHKAASLIGEFHRNPRAGYMVVGVCLPEGAQPAVKEIGGVPVLGTHAEAADLAKRHGVTAVAVAGSDAMTGDVVRRLGWDLEGTGIDLALTLSLTDVAGPRVLMQPVNGLPLMYVDAPQFRGSKYVVKSLFDWTGAAVITVLVAPLLLMLAILVSTTSRGPVLYAQERIGKDGKTFRMLKFRSMQVGAHDRLAEVLAAEGVGSVGAFYKPRNDPRVTRIGRVLRRYSLDELPQLFNVLSGDMSLVGPRPQIAAEVATYDRAAHRRLLVKPGLTGLWQVSGRSNLDPRTAMRLDVAYVENWTLFGDILIIIRTARAMMAAEGAR</sequence>
<feature type="domain" description="Bacterial sugar transferase" evidence="9">
    <location>
        <begin position="306"/>
        <end position="495"/>
    </location>
</feature>
<evidence type="ECO:0000256" key="1">
    <source>
        <dbReference type="ARBA" id="ARBA00004141"/>
    </source>
</evidence>
<dbReference type="PANTHER" id="PTHR30576:SF10">
    <property type="entry name" value="SLL5057 PROTEIN"/>
    <property type="match status" value="1"/>
</dbReference>
<gene>
    <name evidence="10" type="ORF">KKR89_03790</name>
</gene>
<dbReference type="Pfam" id="PF02397">
    <property type="entry name" value="Bac_transf"/>
    <property type="match status" value="1"/>
</dbReference>
<comment type="similarity">
    <text evidence="2">Belongs to the bacterial sugar transferase family.</text>
</comment>
<dbReference type="InterPro" id="IPR017475">
    <property type="entry name" value="EPS_sugar_tfrase"/>
</dbReference>
<evidence type="ECO:0000256" key="8">
    <source>
        <dbReference type="SAM" id="Phobius"/>
    </source>
</evidence>
<proteinExistence type="inferred from homology"/>
<evidence type="ECO:0000256" key="2">
    <source>
        <dbReference type="ARBA" id="ARBA00006464"/>
    </source>
</evidence>
<evidence type="ECO:0000256" key="6">
    <source>
        <dbReference type="ARBA" id="ARBA00023136"/>
    </source>
</evidence>
<keyword evidence="6 8" id="KW-0472">Membrane</keyword>
<comment type="subcellular location">
    <subcellularLocation>
        <location evidence="1">Membrane</location>
        <topology evidence="1">Multi-pass membrane protein</topology>
    </subcellularLocation>
</comment>
<name>A0ABX8GNF6_9CELL</name>
<feature type="transmembrane region" description="Helical" evidence="8">
    <location>
        <begin position="76"/>
        <end position="93"/>
    </location>
</feature>
<dbReference type="Gene3D" id="3.40.50.720">
    <property type="entry name" value="NAD(P)-binding Rossmann-like Domain"/>
    <property type="match status" value="1"/>
</dbReference>
<protein>
    <submittedName>
        <fullName evidence="10">Sugar transferase</fullName>
    </submittedName>
</protein>